<protein>
    <submittedName>
        <fullName evidence="1">Uncharacterized protein</fullName>
    </submittedName>
</protein>
<proteinExistence type="predicted"/>
<comment type="caution">
    <text evidence="1">The sequence shown here is derived from an EMBL/GenBank/DDBJ whole genome shotgun (WGS) entry which is preliminary data.</text>
</comment>
<dbReference type="EMBL" id="LBUU01000006">
    <property type="protein sequence ID" value="KKQ70214.1"/>
    <property type="molecule type" value="Genomic_DNA"/>
</dbReference>
<accession>A0A0G0M977</accession>
<evidence type="ECO:0000313" key="2">
    <source>
        <dbReference type="Proteomes" id="UP000034022"/>
    </source>
</evidence>
<evidence type="ECO:0000313" key="1">
    <source>
        <dbReference type="EMBL" id="KKQ70214.1"/>
    </source>
</evidence>
<sequence length="104" mass="11886">MKGGIMDFNYCCFDYKNQVALIKQKLKIFNAIIFNTNCKSGECRIYTKEKDVESLFQKNNESLKLTKTNDSDNFIILDAYNDIAGDILAYQLGSITFHPGLNKI</sequence>
<gene>
    <name evidence="1" type="ORF">US91_C0006G0053</name>
</gene>
<dbReference type="AlphaFoldDB" id="A0A0G0M977"/>
<organism evidence="1 2">
    <name type="scientific">Candidatus Falkowbacteria bacterium GW2011_GWE1_38_31</name>
    <dbReference type="NCBI Taxonomy" id="1618638"/>
    <lineage>
        <taxon>Bacteria</taxon>
        <taxon>Candidatus Falkowiibacteriota</taxon>
    </lineage>
</organism>
<reference evidence="1 2" key="1">
    <citation type="journal article" date="2015" name="Nature">
        <title>rRNA introns, odd ribosomes, and small enigmatic genomes across a large radiation of phyla.</title>
        <authorList>
            <person name="Brown C.T."/>
            <person name="Hug L.A."/>
            <person name="Thomas B.C."/>
            <person name="Sharon I."/>
            <person name="Castelle C.J."/>
            <person name="Singh A."/>
            <person name="Wilkins M.J."/>
            <person name="Williams K.H."/>
            <person name="Banfield J.F."/>
        </authorList>
    </citation>
    <scope>NUCLEOTIDE SEQUENCE [LARGE SCALE GENOMIC DNA]</scope>
</reference>
<dbReference type="Proteomes" id="UP000034022">
    <property type="component" value="Unassembled WGS sequence"/>
</dbReference>
<name>A0A0G0M977_9BACT</name>